<evidence type="ECO:0000313" key="3">
    <source>
        <dbReference type="Proteomes" id="UP000243232"/>
    </source>
</evidence>
<feature type="region of interest" description="Disordered" evidence="1">
    <location>
        <begin position="224"/>
        <end position="245"/>
    </location>
</feature>
<dbReference type="RefSeq" id="WP_157718756.1">
    <property type="nucleotide sequence ID" value="NZ_LT629785.1"/>
</dbReference>
<accession>A0A1H2DV01</accession>
<dbReference type="Proteomes" id="UP000243232">
    <property type="component" value="Chromosome I"/>
</dbReference>
<proteinExistence type="predicted"/>
<protein>
    <submittedName>
        <fullName evidence="2">Uncharacterized protein</fullName>
    </submittedName>
</protein>
<dbReference type="STRING" id="364197.SAMN05216296_0035"/>
<dbReference type="EMBL" id="LT629785">
    <property type="protein sequence ID" value="SDT86695.1"/>
    <property type="molecule type" value="Genomic_DNA"/>
</dbReference>
<evidence type="ECO:0000313" key="2">
    <source>
        <dbReference type="EMBL" id="SDT86695.1"/>
    </source>
</evidence>
<dbReference type="AlphaFoldDB" id="A0A1H2DV01"/>
<organism evidence="2 3">
    <name type="scientific">Pseudomonas pohangensis</name>
    <dbReference type="NCBI Taxonomy" id="364197"/>
    <lineage>
        <taxon>Bacteria</taxon>
        <taxon>Pseudomonadati</taxon>
        <taxon>Pseudomonadota</taxon>
        <taxon>Gammaproteobacteria</taxon>
        <taxon>Pseudomonadales</taxon>
        <taxon>Pseudomonadaceae</taxon>
        <taxon>Pseudomonas</taxon>
    </lineage>
</organism>
<dbReference type="OrthoDB" id="5614256at2"/>
<name>A0A1H2DV01_9PSED</name>
<gene>
    <name evidence="2" type="ORF">SAMN05216296_0035</name>
</gene>
<reference evidence="3" key="1">
    <citation type="submission" date="2016-10" db="EMBL/GenBank/DDBJ databases">
        <authorList>
            <person name="Varghese N."/>
            <person name="Submissions S."/>
        </authorList>
    </citation>
    <scope>NUCLEOTIDE SEQUENCE [LARGE SCALE GENOMIC DNA]</scope>
    <source>
        <strain evidence="3">DSM 17875</strain>
    </source>
</reference>
<keyword evidence="3" id="KW-1185">Reference proteome</keyword>
<sequence length="830" mass="94256">MSQIPPLHQKLLKFVTDHGQDVDSIAQILEALDAHSDLIDFPRVLRGLTRVLDAMQQPAVLGQANWDLERWRDVSDWIISLRNDENLLITFGAKFYLGDERKNKNPIIGAGVKRYGFPYAVLWHEPYDKENEAEFYRLIAQFMLAFQLLPESHALEDQLYAANRELRLISGLDVIMTPTELNVWCSSADFLRRCQNYDVAESASEYAELFAPIVRAVRYCNGDTPPARSGGGSGTRTRKRNKAGLGVQMSQGEDSFYLDDPDDPNLLPGKYSILVSPTDLPEDIEGDQLAPDELTEPFDICLLEEGDSERAYAADLLKAQSVQNHIIRARQYLPFSYSQFTLTEISNLLSGCTEEFLECLSLLALHPGRQKSLRARMEAIAGLHLMLWLGQPLLRVRQLRVVEMGDVRRSTLEMVRGVDGCVSEFRFVPHMPSYLSEENLEEGATRKRASCVSLPDLAESAYFIEALQHHFPDKEDTSFIFNQKPKALEKNIRKLLKKIGLGDSRYTIEKSRTFLHRRIISETHDVVSASFLSGYPSLSANTPAYYSQLNVARLRRIYINSSILLLKHIYACGGVVYEEPMISEYEESGGIGARNCLTTETVIKNINAMLAVLRSKPTGELSNLVAWHNCMTLWTTQLFMMVTGCRAIRNPLMSVQQFDPRLRVGALGDKDADDRHMSRLVCLYKIVRNQLEAYQKHCKEISRQLSGYLSNDMELSESYFLEINSKGIRKLEVRPNTIRGVMGSINGYTSHPVNSFRKFIRTELIERNCSPEVVNAYMGHWLLGEEPQNSLSSFCPNDYVATLDKNLQALMSELPWVVIHSRWVDKRPAK</sequence>
<evidence type="ECO:0000256" key="1">
    <source>
        <dbReference type="SAM" id="MobiDB-lite"/>
    </source>
</evidence>